<feature type="domain" description="Major facilitator superfamily (MFS) profile" evidence="6">
    <location>
        <begin position="54"/>
        <end position="367"/>
    </location>
</feature>
<feature type="transmembrane region" description="Helical" evidence="5">
    <location>
        <begin position="103"/>
        <end position="127"/>
    </location>
</feature>
<dbReference type="InterPro" id="IPR020846">
    <property type="entry name" value="MFS_dom"/>
</dbReference>
<dbReference type="EMBL" id="AGBW02012844">
    <property type="protein sequence ID" value="OWR44353.1"/>
    <property type="molecule type" value="Genomic_DNA"/>
</dbReference>
<dbReference type="InterPro" id="IPR005828">
    <property type="entry name" value="MFS_sugar_transport-like"/>
</dbReference>
<feature type="transmembrane region" description="Helical" evidence="5">
    <location>
        <begin position="266"/>
        <end position="286"/>
    </location>
</feature>
<dbReference type="AlphaFoldDB" id="A0A212ES87"/>
<dbReference type="Proteomes" id="UP000007151">
    <property type="component" value="Unassembled WGS sequence"/>
</dbReference>
<feature type="transmembrane region" description="Helical" evidence="5">
    <location>
        <begin position="134"/>
        <end position="150"/>
    </location>
</feature>
<feature type="transmembrane region" description="Helical" evidence="5">
    <location>
        <begin position="192"/>
        <end position="215"/>
    </location>
</feature>
<keyword evidence="2 5" id="KW-0812">Transmembrane</keyword>
<evidence type="ECO:0000256" key="5">
    <source>
        <dbReference type="SAM" id="Phobius"/>
    </source>
</evidence>
<keyword evidence="3 5" id="KW-1133">Transmembrane helix</keyword>
<reference evidence="7 8" key="1">
    <citation type="journal article" date="2011" name="Cell">
        <title>The monarch butterfly genome yields insights into long-distance migration.</title>
        <authorList>
            <person name="Zhan S."/>
            <person name="Merlin C."/>
            <person name="Boore J.L."/>
            <person name="Reppert S.M."/>
        </authorList>
    </citation>
    <scope>NUCLEOTIDE SEQUENCE [LARGE SCALE GENOMIC DNA]</scope>
    <source>
        <strain evidence="7">F-2</strain>
    </source>
</reference>
<evidence type="ECO:0000259" key="6">
    <source>
        <dbReference type="PROSITE" id="PS50850"/>
    </source>
</evidence>
<dbReference type="Pfam" id="PF00083">
    <property type="entry name" value="Sugar_tr"/>
    <property type="match status" value="1"/>
</dbReference>
<comment type="subcellular location">
    <subcellularLocation>
        <location evidence="1">Membrane</location>
        <topology evidence="1">Multi-pass membrane protein</topology>
    </subcellularLocation>
</comment>
<proteinExistence type="predicted"/>
<dbReference type="SUPFAM" id="SSF103473">
    <property type="entry name" value="MFS general substrate transporter"/>
    <property type="match status" value="1"/>
</dbReference>
<feature type="transmembrane region" description="Helical" evidence="5">
    <location>
        <begin position="298"/>
        <end position="320"/>
    </location>
</feature>
<feature type="transmembrane region" description="Helical" evidence="5">
    <location>
        <begin position="156"/>
        <end position="180"/>
    </location>
</feature>
<dbReference type="PROSITE" id="PS50850">
    <property type="entry name" value="MFS"/>
    <property type="match status" value="1"/>
</dbReference>
<feature type="transmembrane region" description="Helical" evidence="5">
    <location>
        <begin position="221"/>
        <end position="239"/>
    </location>
</feature>
<dbReference type="GO" id="GO:0016020">
    <property type="term" value="C:membrane"/>
    <property type="evidence" value="ECO:0007669"/>
    <property type="project" value="UniProtKB-SubCell"/>
</dbReference>
<dbReference type="InterPro" id="IPR036259">
    <property type="entry name" value="MFS_trans_sf"/>
</dbReference>
<protein>
    <submittedName>
        <fullName evidence="7">Organic cation transporter</fullName>
    </submittedName>
</protein>
<gene>
    <name evidence="7" type="ORF">KGM_203170</name>
</gene>
<keyword evidence="4 5" id="KW-0472">Membrane</keyword>
<dbReference type="KEGG" id="dpl:KGM_203170"/>
<evidence type="ECO:0000313" key="8">
    <source>
        <dbReference type="Proteomes" id="UP000007151"/>
    </source>
</evidence>
<dbReference type="eggNOG" id="KOG0255">
    <property type="taxonomic scope" value="Eukaryota"/>
</dbReference>
<keyword evidence="8" id="KW-1185">Reference proteome</keyword>
<evidence type="ECO:0000256" key="4">
    <source>
        <dbReference type="ARBA" id="ARBA00023136"/>
    </source>
</evidence>
<evidence type="ECO:0000256" key="1">
    <source>
        <dbReference type="ARBA" id="ARBA00004141"/>
    </source>
</evidence>
<dbReference type="GO" id="GO:0022857">
    <property type="term" value="F:transmembrane transporter activity"/>
    <property type="evidence" value="ECO:0007669"/>
    <property type="project" value="InterPro"/>
</dbReference>
<evidence type="ECO:0000256" key="3">
    <source>
        <dbReference type="ARBA" id="ARBA00022989"/>
    </source>
</evidence>
<sequence>MALLKLPLAWYQLNIIFMAPPQEFWCAKPESLTILTEKEWRRLCAPLIEEYPCLIFDPEILLVLPYMERALIPLVKCPRFVYNTTVFTRTIASDWDLVCSKHWLIHLTQSIMMWGVLIGGIIFGLIADKYGRKIPLMIGITIQCITSYITSVLPWYWLFLVSWFILALASGGIGIISFVLSMEIVGGKWRTIIPIVYQLPFGLGNTIMAILAYWLRDWRKLEIALATLSSLFLFYWVLITESPRWLIATGQSEKALGVFVNDWPRLLCAGLGFAGLAGTVPALYLFSGELFPTLGRNGGVGGVTTFARVAAMVAPAVVNLEELIPDLPLILLAIISFGQLALLVPLPETFLVGNGLCLEQAEEFYKK</sequence>
<dbReference type="PANTHER" id="PTHR24064">
    <property type="entry name" value="SOLUTE CARRIER FAMILY 22 MEMBER"/>
    <property type="match status" value="1"/>
</dbReference>
<name>A0A212ES87_DANPL</name>
<dbReference type="Gene3D" id="1.20.1250.20">
    <property type="entry name" value="MFS general substrate transporter like domains"/>
    <property type="match status" value="1"/>
</dbReference>
<evidence type="ECO:0000313" key="7">
    <source>
        <dbReference type="EMBL" id="OWR44353.1"/>
    </source>
</evidence>
<accession>A0A212ES87</accession>
<evidence type="ECO:0000256" key="2">
    <source>
        <dbReference type="ARBA" id="ARBA00022692"/>
    </source>
</evidence>
<comment type="caution">
    <text evidence="7">The sequence shown here is derived from an EMBL/GenBank/DDBJ whole genome shotgun (WGS) entry which is preliminary data.</text>
</comment>
<organism evidence="7 8">
    <name type="scientific">Danaus plexippus plexippus</name>
    <dbReference type="NCBI Taxonomy" id="278856"/>
    <lineage>
        <taxon>Eukaryota</taxon>
        <taxon>Metazoa</taxon>
        <taxon>Ecdysozoa</taxon>
        <taxon>Arthropoda</taxon>
        <taxon>Hexapoda</taxon>
        <taxon>Insecta</taxon>
        <taxon>Pterygota</taxon>
        <taxon>Neoptera</taxon>
        <taxon>Endopterygota</taxon>
        <taxon>Lepidoptera</taxon>
        <taxon>Glossata</taxon>
        <taxon>Ditrysia</taxon>
        <taxon>Papilionoidea</taxon>
        <taxon>Nymphalidae</taxon>
        <taxon>Danainae</taxon>
        <taxon>Danaini</taxon>
        <taxon>Danaina</taxon>
        <taxon>Danaus</taxon>
        <taxon>Danaus</taxon>
    </lineage>
</organism>
<dbReference type="InParanoid" id="A0A212ES87"/>
<feature type="transmembrane region" description="Helical" evidence="5">
    <location>
        <begin position="327"/>
        <end position="346"/>
    </location>
</feature>